<dbReference type="eggNOG" id="ENOG502SYSM">
    <property type="taxonomic scope" value="Eukaryota"/>
</dbReference>
<dbReference type="RefSeq" id="XP_002183082.1">
    <property type="nucleotide sequence ID" value="XM_002183046.1"/>
</dbReference>
<dbReference type="AlphaFoldDB" id="B7G7V6"/>
<dbReference type="KEGG" id="pti:PHATRDRAFT_39115"/>
<gene>
    <name evidence="2" type="ORF">PHATRDRAFT_39115</name>
</gene>
<reference evidence="2 3" key="1">
    <citation type="journal article" date="2008" name="Nature">
        <title>The Phaeodactylum genome reveals the evolutionary history of diatom genomes.</title>
        <authorList>
            <person name="Bowler C."/>
            <person name="Allen A.E."/>
            <person name="Badger J.H."/>
            <person name="Grimwood J."/>
            <person name="Jabbari K."/>
            <person name="Kuo A."/>
            <person name="Maheswari U."/>
            <person name="Martens C."/>
            <person name="Maumus F."/>
            <person name="Otillar R.P."/>
            <person name="Rayko E."/>
            <person name="Salamov A."/>
            <person name="Vandepoele K."/>
            <person name="Beszteri B."/>
            <person name="Gruber A."/>
            <person name="Heijde M."/>
            <person name="Katinka M."/>
            <person name="Mock T."/>
            <person name="Valentin K."/>
            <person name="Verret F."/>
            <person name="Berges J.A."/>
            <person name="Brownlee C."/>
            <person name="Cadoret J.P."/>
            <person name="Chiovitti A."/>
            <person name="Choi C.J."/>
            <person name="Coesel S."/>
            <person name="De Martino A."/>
            <person name="Detter J.C."/>
            <person name="Durkin C."/>
            <person name="Falciatore A."/>
            <person name="Fournet J."/>
            <person name="Haruta M."/>
            <person name="Huysman M.J."/>
            <person name="Jenkins B.D."/>
            <person name="Jiroutova K."/>
            <person name="Jorgensen R.E."/>
            <person name="Joubert Y."/>
            <person name="Kaplan A."/>
            <person name="Kroger N."/>
            <person name="Kroth P.G."/>
            <person name="La Roche J."/>
            <person name="Lindquist E."/>
            <person name="Lommer M."/>
            <person name="Martin-Jezequel V."/>
            <person name="Lopez P.J."/>
            <person name="Lucas S."/>
            <person name="Mangogna M."/>
            <person name="McGinnis K."/>
            <person name="Medlin L.K."/>
            <person name="Montsant A."/>
            <person name="Oudot-Le Secq M.P."/>
            <person name="Napoli C."/>
            <person name="Obornik M."/>
            <person name="Parker M.S."/>
            <person name="Petit J.L."/>
            <person name="Porcel B.M."/>
            <person name="Poulsen N."/>
            <person name="Robison M."/>
            <person name="Rychlewski L."/>
            <person name="Rynearson T.A."/>
            <person name="Schmutz J."/>
            <person name="Shapiro H."/>
            <person name="Siaut M."/>
            <person name="Stanley M."/>
            <person name="Sussman M.R."/>
            <person name="Taylor A.R."/>
            <person name="Vardi A."/>
            <person name="von Dassow P."/>
            <person name="Vyverman W."/>
            <person name="Willis A."/>
            <person name="Wyrwicz L.S."/>
            <person name="Rokhsar D.S."/>
            <person name="Weissenbach J."/>
            <person name="Armbrust E.V."/>
            <person name="Green B.R."/>
            <person name="Van de Peer Y."/>
            <person name="Grigoriev I.V."/>
        </authorList>
    </citation>
    <scope>NUCLEOTIDE SEQUENCE [LARGE SCALE GENOMIC DNA]</scope>
    <source>
        <strain evidence="2 3">CCAP 1055/1</strain>
    </source>
</reference>
<name>B7G7V6_PHATC</name>
<feature type="region of interest" description="Disordered" evidence="1">
    <location>
        <begin position="383"/>
        <end position="409"/>
    </location>
</feature>
<keyword evidence="3" id="KW-1185">Reference proteome</keyword>
<feature type="compositionally biased region" description="Basic and acidic residues" evidence="1">
    <location>
        <begin position="35"/>
        <end position="44"/>
    </location>
</feature>
<dbReference type="HOGENOM" id="CLU_673491_0_0_1"/>
<dbReference type="PaxDb" id="2850-Phatr39115"/>
<accession>B7G7V6</accession>
<organism evidence="2 3">
    <name type="scientific">Phaeodactylum tricornutum (strain CCAP 1055/1)</name>
    <dbReference type="NCBI Taxonomy" id="556484"/>
    <lineage>
        <taxon>Eukaryota</taxon>
        <taxon>Sar</taxon>
        <taxon>Stramenopiles</taxon>
        <taxon>Ochrophyta</taxon>
        <taxon>Bacillariophyta</taxon>
        <taxon>Bacillariophyceae</taxon>
        <taxon>Bacillariophycidae</taxon>
        <taxon>Naviculales</taxon>
        <taxon>Phaeodactylaceae</taxon>
        <taxon>Phaeodactylum</taxon>
    </lineage>
</organism>
<proteinExistence type="predicted"/>
<feature type="region of interest" description="Disordered" evidence="1">
    <location>
        <begin position="15"/>
        <end position="44"/>
    </location>
</feature>
<dbReference type="GeneID" id="7194876"/>
<dbReference type="Proteomes" id="UP000000759">
    <property type="component" value="Chromosome 18"/>
</dbReference>
<dbReference type="OMA" id="WLEICAE"/>
<dbReference type="InParanoid" id="B7G7V6"/>
<dbReference type="EMBL" id="CM000620">
    <property type="protein sequence ID" value="EEC45300.1"/>
    <property type="molecule type" value="Genomic_DNA"/>
</dbReference>
<protein>
    <submittedName>
        <fullName evidence="2">Uncharacterized protein</fullName>
    </submittedName>
</protein>
<reference evidence="3" key="2">
    <citation type="submission" date="2008-08" db="EMBL/GenBank/DDBJ databases">
        <authorList>
            <consortium name="Diatom Consortium"/>
            <person name="Grigoriev I."/>
            <person name="Grimwood J."/>
            <person name="Kuo A."/>
            <person name="Otillar R.P."/>
            <person name="Salamov A."/>
            <person name="Detter J.C."/>
            <person name="Lindquist E."/>
            <person name="Shapiro H."/>
            <person name="Lucas S."/>
            <person name="Glavina del Rio T."/>
            <person name="Pitluck S."/>
            <person name="Rokhsar D."/>
            <person name="Bowler C."/>
        </authorList>
    </citation>
    <scope>GENOME REANNOTATION</scope>
    <source>
        <strain evidence="3">CCAP 1055/1</strain>
    </source>
</reference>
<feature type="region of interest" description="Disordered" evidence="1">
    <location>
        <begin position="77"/>
        <end position="100"/>
    </location>
</feature>
<evidence type="ECO:0000256" key="1">
    <source>
        <dbReference type="SAM" id="MobiDB-lite"/>
    </source>
</evidence>
<evidence type="ECO:0000313" key="3">
    <source>
        <dbReference type="Proteomes" id="UP000000759"/>
    </source>
</evidence>
<evidence type="ECO:0000313" key="2">
    <source>
        <dbReference type="EMBL" id="EEC45300.1"/>
    </source>
</evidence>
<sequence length="409" mass="46173">MSPPVVVEFRVPLASENDSMTHPHFRTTPHPTKQCKPEGCKNRSVTDTEALTTLESHRTDSPSRDPRNTLISMSVHGASSQPQGVADSDVNDPLDTESHATDNEQVTAADTQWLEICAEIRQDNQSVSLIQLESFQDCLERRERAAYNISQAFDHCQQGLETAVTGMIHNVAVPVHDTWQESLETLESDITRTLVSNHERRQQLLLALEASHAAWQMQYSSLVGKVLPQPPQVHPSSDIPDSCTTSCRELESPKAIVKHVDDGDKKEPNWTELAKYQPTRTNLELFLQGRDRWQHAHGRFAQALDEIYADLQSDNERILQTALDTHDSWQKTLDEQQHDIQLQLASNVVRRRELRRALQDSAKHTQGMFASLMARVMSCLPSQSDVSTDKASVNKKRKLESPARRSLTR</sequence>